<sequence length="298" mass="34213">MFKSLVKKILPNPLDTLLKTCILKKKRKFLIPWNRGLGDVPLGLYALIERIRKFIPNAEITFVTRKDLHEVFDMLEDVEVLSSAFIKRGEEFDLTQVVESLGYLVGDFDYVMEKVDSDKWLFWQIGKLTPKLNWNTEKDFLAKSFFIPETNCIGVHVSTQTGGFYDYDKNWPKSSFKELFSKIENQKIILFGFEDDEVYSGPNIYDLRGKTSLLEMVSLIKNHCSHLLAPDSGVLNIAYYLNEDFPLKMVSLWSDPRQGILKQKVASPNPSLVHVPLIGKEGKVSNLSVEKVYKALYS</sequence>
<reference evidence="4" key="1">
    <citation type="submission" date="2017-08" db="EMBL/GenBank/DDBJ databases">
        <title>A dynamic microbial community with high functional redundancy inhabits the cold, oxic subseafloor aquifer.</title>
        <authorList>
            <person name="Tully B.J."/>
            <person name="Wheat C.G."/>
            <person name="Glazer B.T."/>
            <person name="Huber J.A."/>
        </authorList>
    </citation>
    <scope>NUCLEOTIDE SEQUENCE [LARGE SCALE GENOMIC DNA]</scope>
</reference>
<organism evidence="3 4">
    <name type="scientific">Aerophobetes bacterium</name>
    <dbReference type="NCBI Taxonomy" id="2030807"/>
    <lineage>
        <taxon>Bacteria</taxon>
        <taxon>Candidatus Aerophobota</taxon>
    </lineage>
</organism>
<keyword evidence="2" id="KW-0808">Transferase</keyword>
<keyword evidence="1" id="KW-0328">Glycosyltransferase</keyword>
<protein>
    <recommendedName>
        <fullName evidence="5">Lipopolysaccharide heptosyltransferase family protein</fullName>
    </recommendedName>
</protein>
<evidence type="ECO:0000256" key="2">
    <source>
        <dbReference type="ARBA" id="ARBA00022679"/>
    </source>
</evidence>
<dbReference type="InterPro" id="IPR051199">
    <property type="entry name" value="LPS_LOS_Heptosyltrfase"/>
</dbReference>
<dbReference type="InterPro" id="IPR002201">
    <property type="entry name" value="Glyco_trans_9"/>
</dbReference>
<dbReference type="AlphaFoldDB" id="A0A2A4YKC6"/>
<dbReference type="Pfam" id="PF01075">
    <property type="entry name" value="Glyco_transf_9"/>
    <property type="match status" value="1"/>
</dbReference>
<dbReference type="GO" id="GO:0008713">
    <property type="term" value="F:ADP-heptose-lipopolysaccharide heptosyltransferase activity"/>
    <property type="evidence" value="ECO:0007669"/>
    <property type="project" value="TreeGrafter"/>
</dbReference>
<dbReference type="SUPFAM" id="SSF53756">
    <property type="entry name" value="UDP-Glycosyltransferase/glycogen phosphorylase"/>
    <property type="match status" value="1"/>
</dbReference>
<dbReference type="Gene3D" id="3.40.50.2000">
    <property type="entry name" value="Glycogen Phosphorylase B"/>
    <property type="match status" value="1"/>
</dbReference>
<dbReference type="EMBL" id="NVUU01000024">
    <property type="protein sequence ID" value="PCI95276.1"/>
    <property type="molecule type" value="Genomic_DNA"/>
</dbReference>
<dbReference type="GO" id="GO:0005829">
    <property type="term" value="C:cytosol"/>
    <property type="evidence" value="ECO:0007669"/>
    <property type="project" value="TreeGrafter"/>
</dbReference>
<name>A0A2A4YKC6_UNCAE</name>
<proteinExistence type="predicted"/>
<comment type="caution">
    <text evidence="3">The sequence shown here is derived from an EMBL/GenBank/DDBJ whole genome shotgun (WGS) entry which is preliminary data.</text>
</comment>
<evidence type="ECO:0000313" key="3">
    <source>
        <dbReference type="EMBL" id="PCI95276.1"/>
    </source>
</evidence>
<accession>A0A2A4YKC6</accession>
<dbReference type="PANTHER" id="PTHR30160">
    <property type="entry name" value="TETRAACYLDISACCHARIDE 4'-KINASE-RELATED"/>
    <property type="match status" value="1"/>
</dbReference>
<gene>
    <name evidence="3" type="ORF">COB11_02645</name>
</gene>
<dbReference type="Proteomes" id="UP000217838">
    <property type="component" value="Unassembled WGS sequence"/>
</dbReference>
<dbReference type="GO" id="GO:0009244">
    <property type="term" value="P:lipopolysaccharide core region biosynthetic process"/>
    <property type="evidence" value="ECO:0007669"/>
    <property type="project" value="TreeGrafter"/>
</dbReference>
<evidence type="ECO:0000313" key="4">
    <source>
        <dbReference type="Proteomes" id="UP000217838"/>
    </source>
</evidence>
<evidence type="ECO:0008006" key="5">
    <source>
        <dbReference type="Google" id="ProtNLM"/>
    </source>
</evidence>
<evidence type="ECO:0000256" key="1">
    <source>
        <dbReference type="ARBA" id="ARBA00022676"/>
    </source>
</evidence>